<dbReference type="InterPro" id="IPR003347">
    <property type="entry name" value="JmjC_dom"/>
</dbReference>
<feature type="region of interest" description="Disordered" evidence="5">
    <location>
        <begin position="1"/>
        <end position="29"/>
    </location>
</feature>
<protein>
    <recommendedName>
        <fullName evidence="6">JmjC domain-containing protein</fullName>
    </recommendedName>
</protein>
<dbReference type="Proteomes" id="UP000032180">
    <property type="component" value="Chromosome 3"/>
</dbReference>
<evidence type="ECO:0000256" key="5">
    <source>
        <dbReference type="SAM" id="MobiDB-lite"/>
    </source>
</evidence>
<dbReference type="eggNOG" id="KOG1356">
    <property type="taxonomic scope" value="Eukaryota"/>
</dbReference>
<reference evidence="7" key="3">
    <citation type="submission" date="2015-04" db="UniProtKB">
        <authorList>
            <consortium name="EnsemblPlants"/>
        </authorList>
    </citation>
    <scope>IDENTIFICATION</scope>
</reference>
<dbReference type="Gene3D" id="2.60.120.650">
    <property type="entry name" value="Cupin"/>
    <property type="match status" value="1"/>
</dbReference>
<feature type="compositionally biased region" description="Basic and acidic residues" evidence="5">
    <location>
        <begin position="811"/>
        <end position="828"/>
    </location>
</feature>
<dbReference type="PANTHER" id="PTHR12549">
    <property type="entry name" value="JMJC DOMAIN-CONTAINING HISTONE DEMETHYLATION PROTEIN"/>
    <property type="match status" value="1"/>
</dbReference>
<comment type="similarity">
    <text evidence="2">Belongs to the JARID1 histone demethylase family.</text>
</comment>
<dbReference type="InterPro" id="IPR045109">
    <property type="entry name" value="LSDs-like"/>
</dbReference>
<evidence type="ECO:0000256" key="4">
    <source>
        <dbReference type="ARBA" id="ARBA00023242"/>
    </source>
</evidence>
<dbReference type="GO" id="GO:0003712">
    <property type="term" value="F:transcription coregulator activity"/>
    <property type="evidence" value="ECO:0007669"/>
    <property type="project" value="TreeGrafter"/>
</dbReference>
<dbReference type="GO" id="GO:0046872">
    <property type="term" value="F:metal ion binding"/>
    <property type="evidence" value="ECO:0007669"/>
    <property type="project" value="UniProtKB-KW"/>
</dbReference>
<evidence type="ECO:0000256" key="3">
    <source>
        <dbReference type="ARBA" id="ARBA00022723"/>
    </source>
</evidence>
<keyword evidence="8" id="KW-1185">Reference proteome</keyword>
<keyword evidence="4" id="KW-0539">Nucleus</keyword>
<evidence type="ECO:0000259" key="6">
    <source>
        <dbReference type="PROSITE" id="PS51184"/>
    </source>
</evidence>
<feature type="region of interest" description="Disordered" evidence="5">
    <location>
        <begin position="784"/>
        <end position="828"/>
    </location>
</feature>
<dbReference type="PANTHER" id="PTHR12549:SF64">
    <property type="entry name" value="OS02G0828900 PROTEIN"/>
    <property type="match status" value="1"/>
</dbReference>
<accession>A0A0D9VUG7</accession>
<name>A0A0D9VUG7_9ORYZ</name>
<dbReference type="EnsemblPlants" id="LPERR03G16380.1">
    <property type="protein sequence ID" value="LPERR03G16380.1"/>
    <property type="gene ID" value="LPERR03G16380"/>
</dbReference>
<dbReference type="GO" id="GO:0000785">
    <property type="term" value="C:chromatin"/>
    <property type="evidence" value="ECO:0007669"/>
    <property type="project" value="TreeGrafter"/>
</dbReference>
<reference evidence="8" key="2">
    <citation type="submission" date="2013-12" db="EMBL/GenBank/DDBJ databases">
        <authorList>
            <person name="Yu Y."/>
            <person name="Lee S."/>
            <person name="de Baynast K."/>
            <person name="Wissotski M."/>
            <person name="Liu L."/>
            <person name="Talag J."/>
            <person name="Goicoechea J."/>
            <person name="Angelova A."/>
            <person name="Jetty R."/>
            <person name="Kudrna D."/>
            <person name="Golser W."/>
            <person name="Rivera L."/>
            <person name="Zhang J."/>
            <person name="Wing R."/>
        </authorList>
    </citation>
    <scope>NUCLEOTIDE SEQUENCE</scope>
</reference>
<evidence type="ECO:0000313" key="7">
    <source>
        <dbReference type="EnsemblPlants" id="LPERR03G16380.1"/>
    </source>
</evidence>
<feature type="domain" description="JmjC" evidence="6">
    <location>
        <begin position="532"/>
        <end position="828"/>
    </location>
</feature>
<dbReference type="SUPFAM" id="SSF51197">
    <property type="entry name" value="Clavaminate synthase-like"/>
    <property type="match status" value="1"/>
</dbReference>
<evidence type="ECO:0000313" key="8">
    <source>
        <dbReference type="Proteomes" id="UP000032180"/>
    </source>
</evidence>
<dbReference type="AlphaFoldDB" id="A0A0D9VUG7"/>
<evidence type="ECO:0000256" key="2">
    <source>
        <dbReference type="ARBA" id="ARBA00006801"/>
    </source>
</evidence>
<dbReference type="GO" id="GO:0000118">
    <property type="term" value="C:histone deacetylase complex"/>
    <property type="evidence" value="ECO:0007669"/>
    <property type="project" value="TreeGrafter"/>
</dbReference>
<keyword evidence="3" id="KW-0479">Metal-binding</keyword>
<proteinExistence type="inferred from homology"/>
<organism evidence="7 8">
    <name type="scientific">Leersia perrieri</name>
    <dbReference type="NCBI Taxonomy" id="77586"/>
    <lineage>
        <taxon>Eukaryota</taxon>
        <taxon>Viridiplantae</taxon>
        <taxon>Streptophyta</taxon>
        <taxon>Embryophyta</taxon>
        <taxon>Tracheophyta</taxon>
        <taxon>Spermatophyta</taxon>
        <taxon>Magnoliopsida</taxon>
        <taxon>Liliopsida</taxon>
        <taxon>Poales</taxon>
        <taxon>Poaceae</taxon>
        <taxon>BOP clade</taxon>
        <taxon>Oryzoideae</taxon>
        <taxon>Oryzeae</taxon>
        <taxon>Oryzinae</taxon>
        <taxon>Leersia</taxon>
    </lineage>
</organism>
<dbReference type="STRING" id="77586.A0A0D9VUG7"/>
<sequence length="828" mass="92931">MEEASEVGNGDEAKRGKGRPRGRGSGRIGDWCFASAAMRPGDVGGRVAAGETALLVRRPAPDACNEPGTDNGGDEENGDGAEKANKQAVQPINKPMRTYARMRRGRPKKMITEKVDSKQFSNGKILDRNIGDEVLKSEKDLKQRSTGKRLDKTLLKKQHEEEFKVTSFGDKMCDANNKKRKKTHTKGNCLMCHQCQRNDRGRVKEKELEGTLQGVSMDEVKCKASIVDFHRSCKLCSYDLCLACCWELRKGEIPRGEEVMNVHLCKNRGREYAFGNSVSLRRHMKTPSTESHNGMAVAGDPNNPLLLWKANSDGSIPCPPKEIGGCCASSLELKCLLPENMISELEYKANKIIKTKAFAEAITKTSDKCPCIDHSSKIRTNAIHKAANRKGSSDNYLYCPDATDIQEDDLFHFQMHWSKGEPVIVSNVLRLTSGLRWEPLVMWRALRERKTNGVVADKQLVVNAMDCLDWCQVEINIHQFFMGYMRECIGRPHWPEILKLKDWPPSSSFDQRLPRHSAEFITALPFPEYTNPQYGPLNLAARIPAALTKPDLGPKTCIAYGYFEEGDSVTKLHCNMSDVVNILMHTAEVSYEAEQLDKIAKITKTMREQDLQELFGVSEPGTMQRQSSQNESNDLDMNDLQSNDFASGCQHIDSDCSEQQNTGGALWDIFRREDSEKLQDYLRKHASEFWHVYHPIHDQLFYLTAEHKRKFRKNMSCINVALDFVSPENVGECVKLNEEVRHLPSDHRAKADKLEIKRIALIALQVVNFLDPLLEGRRGAAIPRPVGAGAGQPPCAPSTLSTSTGGSRPPRAGEDADDLNRSRWQEVT</sequence>
<dbReference type="GO" id="GO:0032454">
    <property type="term" value="F:histone H3K9 demethylase activity"/>
    <property type="evidence" value="ECO:0007669"/>
    <property type="project" value="InterPro"/>
</dbReference>
<comment type="subcellular location">
    <subcellularLocation>
        <location evidence="1">Nucleus</location>
    </subcellularLocation>
</comment>
<reference evidence="7 8" key="1">
    <citation type="submission" date="2012-08" db="EMBL/GenBank/DDBJ databases">
        <title>Oryza genome evolution.</title>
        <authorList>
            <person name="Wing R.A."/>
        </authorList>
    </citation>
    <scope>NUCLEOTIDE SEQUENCE</scope>
</reference>
<dbReference type="SMART" id="SM00558">
    <property type="entry name" value="JmjC"/>
    <property type="match status" value="1"/>
</dbReference>
<dbReference type="PROSITE" id="PS51184">
    <property type="entry name" value="JMJC"/>
    <property type="match status" value="1"/>
</dbReference>
<feature type="region of interest" description="Disordered" evidence="5">
    <location>
        <begin position="54"/>
        <end position="88"/>
    </location>
</feature>
<dbReference type="GO" id="GO:0006357">
    <property type="term" value="P:regulation of transcription by RNA polymerase II"/>
    <property type="evidence" value="ECO:0007669"/>
    <property type="project" value="TreeGrafter"/>
</dbReference>
<dbReference type="GO" id="GO:0031490">
    <property type="term" value="F:chromatin DNA binding"/>
    <property type="evidence" value="ECO:0007669"/>
    <property type="project" value="TreeGrafter"/>
</dbReference>
<dbReference type="Gramene" id="LPERR03G16380.1">
    <property type="protein sequence ID" value="LPERR03G16380.1"/>
    <property type="gene ID" value="LPERR03G16380"/>
</dbReference>
<evidence type="ECO:0000256" key="1">
    <source>
        <dbReference type="ARBA" id="ARBA00004123"/>
    </source>
</evidence>